<keyword evidence="3" id="KW-1185">Reference proteome</keyword>
<dbReference type="Proteomes" id="UP000198862">
    <property type="component" value="Unassembled WGS sequence"/>
</dbReference>
<keyword evidence="1" id="KW-0472">Membrane</keyword>
<feature type="transmembrane region" description="Helical" evidence="1">
    <location>
        <begin position="67"/>
        <end position="88"/>
    </location>
</feature>
<dbReference type="STRING" id="1123010.SAMN02745724_05349"/>
<feature type="transmembrane region" description="Helical" evidence="1">
    <location>
        <begin position="37"/>
        <end position="55"/>
    </location>
</feature>
<dbReference type="RefSeq" id="WP_091991862.1">
    <property type="nucleotide sequence ID" value="NZ_FOLO01000098.1"/>
</dbReference>
<protein>
    <submittedName>
        <fullName evidence="2">Uncharacterized protein</fullName>
    </submittedName>
</protein>
<reference evidence="2 3" key="1">
    <citation type="submission" date="2016-10" db="EMBL/GenBank/DDBJ databases">
        <authorList>
            <person name="de Groot N.N."/>
        </authorList>
    </citation>
    <scope>NUCLEOTIDE SEQUENCE [LARGE SCALE GENOMIC DNA]</scope>
    <source>
        <strain evidence="2 3">DSM 6059</strain>
    </source>
</reference>
<name>A0A1I1UYS2_9GAMM</name>
<dbReference type="AlphaFoldDB" id="A0A1I1UYS2"/>
<proteinExistence type="predicted"/>
<gene>
    <name evidence="2" type="ORF">SAMN02745724_05349</name>
</gene>
<keyword evidence="1" id="KW-0812">Transmembrane</keyword>
<feature type="transmembrane region" description="Helical" evidence="1">
    <location>
        <begin position="7"/>
        <end position="25"/>
    </location>
</feature>
<feature type="transmembrane region" description="Helical" evidence="1">
    <location>
        <begin position="94"/>
        <end position="113"/>
    </location>
</feature>
<keyword evidence="1" id="KW-1133">Transmembrane helix</keyword>
<accession>A0A1I1UYS2</accession>
<evidence type="ECO:0000256" key="1">
    <source>
        <dbReference type="SAM" id="Phobius"/>
    </source>
</evidence>
<evidence type="ECO:0000313" key="3">
    <source>
        <dbReference type="Proteomes" id="UP000198862"/>
    </source>
</evidence>
<evidence type="ECO:0000313" key="2">
    <source>
        <dbReference type="EMBL" id="SFD74848.1"/>
    </source>
</evidence>
<dbReference type="EMBL" id="FOLO01000098">
    <property type="protein sequence ID" value="SFD74848.1"/>
    <property type="molecule type" value="Genomic_DNA"/>
</dbReference>
<sequence length="140" mass="15411">MTLQSALVFNGFFSGISAVIIMFTYMNLTSHIQLPPFIWIGIAVGLGLFSIQLFFMAKIPSLAKKLALSVVISDVLWVLGSLLIAYIFESQVSVIGFIIIVVINTLVGTLAWLQYRGLKNLAYLTERSENLGGLPPCWIV</sequence>
<organism evidence="2 3">
    <name type="scientific">Pseudoalteromonas denitrificans DSM 6059</name>
    <dbReference type="NCBI Taxonomy" id="1123010"/>
    <lineage>
        <taxon>Bacteria</taxon>
        <taxon>Pseudomonadati</taxon>
        <taxon>Pseudomonadota</taxon>
        <taxon>Gammaproteobacteria</taxon>
        <taxon>Alteromonadales</taxon>
        <taxon>Pseudoalteromonadaceae</taxon>
        <taxon>Pseudoalteromonas</taxon>
    </lineage>
</organism>